<protein>
    <submittedName>
        <fullName evidence="1">Uncharacterized protein</fullName>
    </submittedName>
</protein>
<dbReference type="OrthoDB" id="10583247at2759"/>
<dbReference type="InterPro" id="IPR036928">
    <property type="entry name" value="AS_sf"/>
</dbReference>
<accession>A0A2U1KKV6</accession>
<dbReference type="PANTHER" id="PTHR14374:SF0">
    <property type="entry name" value="TRAFFICKING PROTEIN PARTICLE COMPLEX SUBUNIT 11"/>
    <property type="match status" value="1"/>
</dbReference>
<comment type="caution">
    <text evidence="1">The sequence shown here is derived from an EMBL/GenBank/DDBJ whole genome shotgun (WGS) entry which is preliminary data.</text>
</comment>
<reference evidence="1 2" key="1">
    <citation type="journal article" date="2018" name="Mol. Plant">
        <title>The genome of Artemisia annua provides insight into the evolution of Asteraceae family and artemisinin biosynthesis.</title>
        <authorList>
            <person name="Shen Q."/>
            <person name="Zhang L."/>
            <person name="Liao Z."/>
            <person name="Wang S."/>
            <person name="Yan T."/>
            <person name="Shi P."/>
            <person name="Liu M."/>
            <person name="Fu X."/>
            <person name="Pan Q."/>
            <person name="Wang Y."/>
            <person name="Lv Z."/>
            <person name="Lu X."/>
            <person name="Zhang F."/>
            <person name="Jiang W."/>
            <person name="Ma Y."/>
            <person name="Chen M."/>
            <person name="Hao X."/>
            <person name="Li L."/>
            <person name="Tang Y."/>
            <person name="Lv G."/>
            <person name="Zhou Y."/>
            <person name="Sun X."/>
            <person name="Brodelius P.E."/>
            <person name="Rose J.K.C."/>
            <person name="Tang K."/>
        </authorList>
    </citation>
    <scope>NUCLEOTIDE SEQUENCE [LARGE SCALE GENOMIC DNA]</scope>
    <source>
        <strain evidence="2">cv. Huhao1</strain>
        <tissue evidence="1">Leaf</tissue>
    </source>
</reference>
<evidence type="ECO:0000313" key="2">
    <source>
        <dbReference type="Proteomes" id="UP000245207"/>
    </source>
</evidence>
<dbReference type="Proteomes" id="UP000245207">
    <property type="component" value="Unassembled WGS sequence"/>
</dbReference>
<sequence length="178" mass="20394">MYFVGMLHLRTTLEGHFRVCGEITRLSIPKDYEFAGPKGYDNDLVSPLRMVLLTSVAFHEQIVEPHAPTQITLSLLSQLSSPLEIDQLEIQFNQSECNFIIVNAQKAVETVPVLQLFTNKWLRLTYGIKSGPLHGIPYGLKEMFAVPEYKTTWGSTTFKDQVLDAKTWVYKRYEHQTV</sequence>
<organism evidence="1 2">
    <name type="scientific">Artemisia annua</name>
    <name type="common">Sweet wormwood</name>
    <dbReference type="NCBI Taxonomy" id="35608"/>
    <lineage>
        <taxon>Eukaryota</taxon>
        <taxon>Viridiplantae</taxon>
        <taxon>Streptophyta</taxon>
        <taxon>Embryophyta</taxon>
        <taxon>Tracheophyta</taxon>
        <taxon>Spermatophyta</taxon>
        <taxon>Magnoliopsida</taxon>
        <taxon>eudicotyledons</taxon>
        <taxon>Gunneridae</taxon>
        <taxon>Pentapetalae</taxon>
        <taxon>asterids</taxon>
        <taxon>campanulids</taxon>
        <taxon>Asterales</taxon>
        <taxon>Asteraceae</taxon>
        <taxon>Asteroideae</taxon>
        <taxon>Anthemideae</taxon>
        <taxon>Artemisiinae</taxon>
        <taxon>Artemisia</taxon>
    </lineage>
</organism>
<name>A0A2U1KKV6_ARTAN</name>
<proteinExistence type="predicted"/>
<dbReference type="SUPFAM" id="SSF75304">
    <property type="entry name" value="Amidase signature (AS) enzymes"/>
    <property type="match status" value="1"/>
</dbReference>
<dbReference type="PANTHER" id="PTHR14374">
    <property type="entry name" value="FOIE GRAS"/>
    <property type="match status" value="1"/>
</dbReference>
<dbReference type="STRING" id="35608.A0A2U1KKV6"/>
<dbReference type="EMBL" id="PKPP01016792">
    <property type="protein sequence ID" value="PWA37420.1"/>
    <property type="molecule type" value="Genomic_DNA"/>
</dbReference>
<dbReference type="Gene3D" id="3.90.1300.10">
    <property type="entry name" value="Amidase signature (AS) domain"/>
    <property type="match status" value="1"/>
</dbReference>
<dbReference type="AlphaFoldDB" id="A0A2U1KKV6"/>
<evidence type="ECO:0000313" key="1">
    <source>
        <dbReference type="EMBL" id="PWA37420.1"/>
    </source>
</evidence>
<keyword evidence="2" id="KW-1185">Reference proteome</keyword>
<gene>
    <name evidence="1" type="ORF">CTI12_AA592420</name>
</gene>